<keyword evidence="13" id="KW-1185">Reference proteome</keyword>
<dbReference type="InterPro" id="IPR047664">
    <property type="entry name" value="SWEET"/>
</dbReference>
<dbReference type="AlphaFoldDB" id="A0AAD8HJB0"/>
<protein>
    <recommendedName>
        <fullName evidence="11">Bidirectional sugar transporter SWEET</fullName>
    </recommendedName>
</protein>
<organism evidence="12 13">
    <name type="scientific">Heracleum sosnowskyi</name>
    <dbReference type="NCBI Taxonomy" id="360622"/>
    <lineage>
        <taxon>Eukaryota</taxon>
        <taxon>Viridiplantae</taxon>
        <taxon>Streptophyta</taxon>
        <taxon>Embryophyta</taxon>
        <taxon>Tracheophyta</taxon>
        <taxon>Spermatophyta</taxon>
        <taxon>Magnoliopsida</taxon>
        <taxon>eudicotyledons</taxon>
        <taxon>Gunneridae</taxon>
        <taxon>Pentapetalae</taxon>
        <taxon>asterids</taxon>
        <taxon>campanulids</taxon>
        <taxon>Apiales</taxon>
        <taxon>Apiaceae</taxon>
        <taxon>Apioideae</taxon>
        <taxon>apioid superclade</taxon>
        <taxon>Tordylieae</taxon>
        <taxon>Tordyliinae</taxon>
        <taxon>Heracleum</taxon>
    </lineage>
</organism>
<feature type="transmembrane region" description="Helical" evidence="11">
    <location>
        <begin position="101"/>
        <end position="122"/>
    </location>
</feature>
<evidence type="ECO:0000256" key="1">
    <source>
        <dbReference type="ARBA" id="ARBA00004651"/>
    </source>
</evidence>
<dbReference type="GO" id="GO:0005886">
    <property type="term" value="C:plasma membrane"/>
    <property type="evidence" value="ECO:0007669"/>
    <property type="project" value="UniProtKB-SubCell"/>
</dbReference>
<dbReference type="GO" id="GO:0051119">
    <property type="term" value="F:sugar transmembrane transporter activity"/>
    <property type="evidence" value="ECO:0007669"/>
    <property type="project" value="InterPro"/>
</dbReference>
<keyword evidence="5 11" id="KW-0762">Sugar transport</keyword>
<evidence type="ECO:0000256" key="7">
    <source>
        <dbReference type="ARBA" id="ARBA00022737"/>
    </source>
</evidence>
<evidence type="ECO:0000256" key="3">
    <source>
        <dbReference type="ARBA" id="ARBA00022448"/>
    </source>
</evidence>
<keyword evidence="7" id="KW-0677">Repeat</keyword>
<keyword evidence="6 11" id="KW-0812">Transmembrane</keyword>
<evidence type="ECO:0000313" key="13">
    <source>
        <dbReference type="Proteomes" id="UP001237642"/>
    </source>
</evidence>
<dbReference type="Gene3D" id="1.20.1280.290">
    <property type="match status" value="2"/>
</dbReference>
<evidence type="ECO:0000256" key="4">
    <source>
        <dbReference type="ARBA" id="ARBA00022475"/>
    </source>
</evidence>
<evidence type="ECO:0000256" key="8">
    <source>
        <dbReference type="ARBA" id="ARBA00022989"/>
    </source>
</evidence>
<name>A0AAD8HJB0_9APIA</name>
<dbReference type="Pfam" id="PF03083">
    <property type="entry name" value="MtN3_slv"/>
    <property type="match status" value="2"/>
</dbReference>
<sequence length="268" mass="29730">MVDTEIICTFVGIIGNFISLGLLACAVPTFSKIAMNNSVRGLKLVYHLAMTLSSLFWVLYGMPFIHRGFIPVLTSNGIILATQLAYLTISLVYANDNKQRMYVGGVFLIELVVFGLAIGLVIRQSPTSKTREEVAGVFCIVSYALILVPEALCVVELQKTGSVENVQTRNLVGNMLYRLCWTIYASFKYDVVLGAVNFSGFLFGVFHIKVYDVYYKRYAKSGVDKKLETAEVQVRGMSTGADKKLATAELLLQDQKLMGCRSKEWAQV</sequence>
<proteinExistence type="inferred from homology"/>
<keyword evidence="8 11" id="KW-1133">Transmembrane helix</keyword>
<comment type="caution">
    <text evidence="12">The sequence shown here is derived from an EMBL/GenBank/DDBJ whole genome shotgun (WGS) entry which is preliminary data.</text>
</comment>
<dbReference type="EMBL" id="JAUIZM010000008">
    <property type="protein sequence ID" value="KAK1368377.1"/>
    <property type="molecule type" value="Genomic_DNA"/>
</dbReference>
<dbReference type="InterPro" id="IPR004316">
    <property type="entry name" value="SWEET_rpt"/>
</dbReference>
<feature type="transmembrane region" description="Helical" evidence="11">
    <location>
        <begin position="42"/>
        <end position="62"/>
    </location>
</feature>
<keyword evidence="9 11" id="KW-0472">Membrane</keyword>
<feature type="transmembrane region" description="Helical" evidence="11">
    <location>
        <begin position="6"/>
        <end position="30"/>
    </location>
</feature>
<gene>
    <name evidence="12" type="ORF">POM88_034469</name>
</gene>
<reference evidence="12" key="2">
    <citation type="submission" date="2023-05" db="EMBL/GenBank/DDBJ databases">
        <authorList>
            <person name="Schelkunov M.I."/>
        </authorList>
    </citation>
    <scope>NUCLEOTIDE SEQUENCE</scope>
    <source>
        <strain evidence="12">Hsosn_3</strain>
        <tissue evidence="12">Leaf</tissue>
    </source>
</reference>
<reference evidence="12" key="1">
    <citation type="submission" date="2023-02" db="EMBL/GenBank/DDBJ databases">
        <title>Genome of toxic invasive species Heracleum sosnowskyi carries increased number of genes despite the absence of recent whole-genome duplications.</title>
        <authorList>
            <person name="Schelkunov M."/>
            <person name="Shtratnikova V."/>
            <person name="Makarenko M."/>
            <person name="Klepikova A."/>
            <person name="Omelchenko D."/>
            <person name="Novikova G."/>
            <person name="Obukhova E."/>
            <person name="Bogdanov V."/>
            <person name="Penin A."/>
            <person name="Logacheva M."/>
        </authorList>
    </citation>
    <scope>NUCLEOTIDE SEQUENCE</scope>
    <source>
        <strain evidence="12">Hsosn_3</strain>
        <tissue evidence="12">Leaf</tissue>
    </source>
</reference>
<dbReference type="Proteomes" id="UP001237642">
    <property type="component" value="Unassembled WGS sequence"/>
</dbReference>
<evidence type="ECO:0000256" key="5">
    <source>
        <dbReference type="ARBA" id="ARBA00022597"/>
    </source>
</evidence>
<comment type="function">
    <text evidence="10">Mediates both low-affinity uptake and efflux of sugar across the plasma membrane.</text>
</comment>
<evidence type="ECO:0000256" key="10">
    <source>
        <dbReference type="ARBA" id="ARBA00037238"/>
    </source>
</evidence>
<comment type="similarity">
    <text evidence="2 11">Belongs to the SWEET sugar transporter family.</text>
</comment>
<dbReference type="PANTHER" id="PTHR10791">
    <property type="entry name" value="RAG1-ACTIVATING PROTEIN 1"/>
    <property type="match status" value="1"/>
</dbReference>
<evidence type="ECO:0000313" key="12">
    <source>
        <dbReference type="EMBL" id="KAK1368377.1"/>
    </source>
</evidence>
<comment type="subcellular location">
    <subcellularLocation>
        <location evidence="1">Cell membrane</location>
        <topology evidence="1">Multi-pass membrane protein</topology>
    </subcellularLocation>
</comment>
<evidence type="ECO:0000256" key="6">
    <source>
        <dbReference type="ARBA" id="ARBA00022692"/>
    </source>
</evidence>
<feature type="transmembrane region" description="Helical" evidence="11">
    <location>
        <begin position="68"/>
        <end position="89"/>
    </location>
</feature>
<comment type="function">
    <text evidence="11">Mediates both low-affinity uptake and efflux of sugar across the membrane.</text>
</comment>
<evidence type="ECO:0000256" key="2">
    <source>
        <dbReference type="ARBA" id="ARBA00007809"/>
    </source>
</evidence>
<keyword evidence="4" id="KW-1003">Cell membrane</keyword>
<keyword evidence="3 11" id="KW-0813">Transport</keyword>
<dbReference type="PANTHER" id="PTHR10791:SF30">
    <property type="entry name" value="SUGAR TRANSPORTER SWEET1"/>
    <property type="match status" value="1"/>
</dbReference>
<accession>A0AAD8HJB0</accession>
<feature type="transmembrane region" description="Helical" evidence="11">
    <location>
        <begin position="134"/>
        <end position="155"/>
    </location>
</feature>
<comment type="caution">
    <text evidence="11">Lacks conserved residue(s) required for the propagation of feature annotation.</text>
</comment>
<evidence type="ECO:0000256" key="9">
    <source>
        <dbReference type="ARBA" id="ARBA00023136"/>
    </source>
</evidence>
<evidence type="ECO:0000256" key="11">
    <source>
        <dbReference type="RuleBase" id="RU910715"/>
    </source>
</evidence>